<evidence type="ECO:0000256" key="1">
    <source>
        <dbReference type="ARBA" id="ARBA00023002"/>
    </source>
</evidence>
<dbReference type="PANTHER" id="PTHR21363:SF0">
    <property type="entry name" value="PREPHENATE DEHYDROGENASE [NADP(+)]"/>
    <property type="match status" value="1"/>
</dbReference>
<dbReference type="InterPro" id="IPR036291">
    <property type="entry name" value="NAD(P)-bd_dom_sf"/>
</dbReference>
<accession>A0A3S7JA30</accession>
<dbReference type="SUPFAM" id="SSF48179">
    <property type="entry name" value="6-phosphogluconate dehydrogenase C-terminal domain-like"/>
    <property type="match status" value="1"/>
</dbReference>
<proteinExistence type="predicted"/>
<keyword evidence="5" id="KW-1185">Reference proteome</keyword>
<protein>
    <submittedName>
        <fullName evidence="4">Prephenate dehydrogenase</fullName>
        <ecNumber evidence="4">1.3.1.12</ecNumber>
    </submittedName>
</protein>
<dbReference type="GO" id="GO:0008977">
    <property type="term" value="F:prephenate dehydrogenase (NAD+) activity"/>
    <property type="evidence" value="ECO:0007669"/>
    <property type="project" value="UniProtKB-EC"/>
</dbReference>
<dbReference type="GO" id="GO:0006571">
    <property type="term" value="P:tyrosine biosynthetic process"/>
    <property type="evidence" value="ECO:0007669"/>
    <property type="project" value="InterPro"/>
</dbReference>
<dbReference type="KEGG" id="kso:CKSOR_00412"/>
<name>A0A3S7JA30_9PROT</name>
<dbReference type="InterPro" id="IPR003099">
    <property type="entry name" value="Prephen_DH"/>
</dbReference>
<dbReference type="FunFam" id="3.40.50.720:FF:000208">
    <property type="entry name" value="Prephenate dehydrogenase"/>
    <property type="match status" value="1"/>
</dbReference>
<dbReference type="AlphaFoldDB" id="A0A3S7JA30"/>
<reference evidence="4 5" key="1">
    <citation type="journal article" date="2018" name="Parasitology">
        <title>The reduced genome of Candidatus Kinetoplastibacterium sorsogonicusi, the endosymbiont of Kentomonas sorsogonicus (Trypanosomatidae): loss of the haem-synthesis pathway.</title>
        <authorList>
            <person name="Silva F.M."/>
            <person name="Kostygov A.Y."/>
            <person name="Spodareva V.V."/>
            <person name="Butenko A."/>
            <person name="Tossou R."/>
            <person name="Lukes J."/>
            <person name="Yurchenko V."/>
            <person name="Alves J.M.P."/>
        </authorList>
    </citation>
    <scope>NUCLEOTIDE SEQUENCE [LARGE SCALE GENOMIC DNA]</scope>
    <source>
        <strain evidence="4 5">MF-08</strain>
    </source>
</reference>
<dbReference type="GO" id="GO:0004665">
    <property type="term" value="F:prephenate dehydrogenase (NADP+) activity"/>
    <property type="evidence" value="ECO:0007669"/>
    <property type="project" value="InterPro"/>
</dbReference>
<dbReference type="PANTHER" id="PTHR21363">
    <property type="entry name" value="PREPHENATE DEHYDROGENASE"/>
    <property type="match status" value="1"/>
</dbReference>
<evidence type="ECO:0000313" key="4">
    <source>
        <dbReference type="EMBL" id="AWD32528.1"/>
    </source>
</evidence>
<keyword evidence="2" id="KW-0472">Membrane</keyword>
<dbReference type="InterPro" id="IPR008927">
    <property type="entry name" value="6-PGluconate_DH-like_C_sf"/>
</dbReference>
<feature type="domain" description="Prephenate/arogenate dehydrogenase" evidence="3">
    <location>
        <begin position="20"/>
        <end position="302"/>
    </location>
</feature>
<evidence type="ECO:0000259" key="3">
    <source>
        <dbReference type="PROSITE" id="PS51176"/>
    </source>
</evidence>
<keyword evidence="1 4" id="KW-0560">Oxidoreductase</keyword>
<dbReference type="EMBL" id="CP025628">
    <property type="protein sequence ID" value="AWD32528.1"/>
    <property type="molecule type" value="Genomic_DNA"/>
</dbReference>
<evidence type="ECO:0000313" key="5">
    <source>
        <dbReference type="Proteomes" id="UP000266796"/>
    </source>
</evidence>
<organism evidence="4 5">
    <name type="scientific">Candidatus Kinetoplastidibacterium kentomonadis</name>
    <dbReference type="NCBI Taxonomy" id="1576550"/>
    <lineage>
        <taxon>Bacteria</taxon>
        <taxon>Pseudomonadati</taxon>
        <taxon>Pseudomonadota</taxon>
        <taxon>Betaproteobacteria</taxon>
        <taxon>Candidatus Kinetoplastidibacterium</taxon>
    </lineage>
</organism>
<sequence length="302" mass="33289">MNNNILNDDEKYHKNGFFVPILGIIGVGLIGGSFALSLRNKNRVGKVIGVGRNNDSLINAKNLGIIDVISSLEEVSNIANMIVISTPVSYFSSLFKKILPTLNDSVIITDVGSTKVEVIKQARLILGKKISQFIPAHPMAGSDESGPQAANAELFQNRKVIITPLEDNLPSDINYIKNAWNICGANVLKMLPKEHDDVMAAVSHIPHLLSSIYMSCITKSENVDLLLSIAGSGFKDFTRIAGSSSEMWSDIFLSNKSAVLSYMNSIQLTISDFIKLIENNDINKLRFLLNQSSDKRRNWHKD</sequence>
<gene>
    <name evidence="4" type="primary">tyrA</name>
    <name evidence="4" type="ORF">CKSOR_00412</name>
</gene>
<dbReference type="Gene3D" id="3.40.50.720">
    <property type="entry name" value="NAD(P)-binding Rossmann-like Domain"/>
    <property type="match status" value="1"/>
</dbReference>
<dbReference type="OrthoDB" id="9809920at2"/>
<dbReference type="InterPro" id="IPR046825">
    <property type="entry name" value="PDH_C"/>
</dbReference>
<dbReference type="RefSeq" id="WP_108673934.1">
    <property type="nucleotide sequence ID" value="NZ_CP025628.1"/>
</dbReference>
<dbReference type="InterPro" id="IPR046826">
    <property type="entry name" value="PDH_N"/>
</dbReference>
<dbReference type="Gene3D" id="1.10.3660.10">
    <property type="entry name" value="6-phosphogluconate dehydrogenase C-terminal like domain"/>
    <property type="match status" value="1"/>
</dbReference>
<dbReference type="Pfam" id="PF20463">
    <property type="entry name" value="PDH_C"/>
    <property type="match status" value="1"/>
</dbReference>
<dbReference type="Pfam" id="PF02153">
    <property type="entry name" value="PDH_N"/>
    <property type="match status" value="1"/>
</dbReference>
<evidence type="ECO:0000256" key="2">
    <source>
        <dbReference type="SAM" id="Phobius"/>
    </source>
</evidence>
<dbReference type="PROSITE" id="PS51176">
    <property type="entry name" value="PDH_ADH"/>
    <property type="match status" value="1"/>
</dbReference>
<dbReference type="Proteomes" id="UP000266796">
    <property type="component" value="Chromosome"/>
</dbReference>
<feature type="transmembrane region" description="Helical" evidence="2">
    <location>
        <begin position="17"/>
        <end position="38"/>
    </location>
</feature>
<dbReference type="InterPro" id="IPR050812">
    <property type="entry name" value="Preph/Arog_dehydrog"/>
</dbReference>
<dbReference type="SUPFAM" id="SSF51735">
    <property type="entry name" value="NAD(P)-binding Rossmann-fold domains"/>
    <property type="match status" value="1"/>
</dbReference>
<dbReference type="EC" id="1.3.1.12" evidence="4"/>
<keyword evidence="2" id="KW-0812">Transmembrane</keyword>
<dbReference type="GO" id="GO:0070403">
    <property type="term" value="F:NAD+ binding"/>
    <property type="evidence" value="ECO:0007669"/>
    <property type="project" value="InterPro"/>
</dbReference>
<keyword evidence="2" id="KW-1133">Transmembrane helix</keyword>